<dbReference type="InterPro" id="IPR027417">
    <property type="entry name" value="P-loop_NTPase"/>
</dbReference>
<feature type="coiled-coil region" evidence="1">
    <location>
        <begin position="317"/>
        <end position="397"/>
    </location>
</feature>
<dbReference type="EMBL" id="BMQL01000003">
    <property type="protein sequence ID" value="GGQ99323.1"/>
    <property type="molecule type" value="Genomic_DNA"/>
</dbReference>
<dbReference type="GO" id="GO:0006302">
    <property type="term" value="P:double-strand break repair"/>
    <property type="evidence" value="ECO:0007669"/>
    <property type="project" value="InterPro"/>
</dbReference>
<dbReference type="Pfam" id="PF13558">
    <property type="entry name" value="SbcC_Walker_B"/>
    <property type="match status" value="1"/>
</dbReference>
<dbReference type="AlphaFoldDB" id="A0A918C0C0"/>
<name>A0A918C0C0_9DEIO</name>
<keyword evidence="1" id="KW-0175">Coiled coil</keyword>
<gene>
    <name evidence="3" type="primary">sbcC</name>
    <name evidence="3" type="ORF">GCM10008957_10110</name>
</gene>
<feature type="coiled-coil region" evidence="1">
    <location>
        <begin position="661"/>
        <end position="719"/>
    </location>
</feature>
<reference evidence="3" key="2">
    <citation type="submission" date="2020-09" db="EMBL/GenBank/DDBJ databases">
        <authorList>
            <person name="Sun Q."/>
            <person name="Ohkuma M."/>
        </authorList>
    </citation>
    <scope>NUCLEOTIDE SEQUENCE</scope>
    <source>
        <strain evidence="3">JCM 31311</strain>
    </source>
</reference>
<evidence type="ECO:0000259" key="2">
    <source>
        <dbReference type="Pfam" id="PF13476"/>
    </source>
</evidence>
<dbReference type="Proteomes" id="UP000603865">
    <property type="component" value="Unassembled WGS sequence"/>
</dbReference>
<accession>A0A918C0C0</accession>
<feature type="coiled-coil region" evidence="1">
    <location>
        <begin position="211"/>
        <end position="245"/>
    </location>
</feature>
<dbReference type="SUPFAM" id="SSF52540">
    <property type="entry name" value="P-loop containing nucleoside triphosphate hydrolases"/>
    <property type="match status" value="1"/>
</dbReference>
<dbReference type="InterPro" id="IPR038729">
    <property type="entry name" value="Rad50/SbcC_AAA"/>
</dbReference>
<dbReference type="Gene3D" id="3.40.50.300">
    <property type="entry name" value="P-loop containing nucleotide triphosphate hydrolases"/>
    <property type="match status" value="2"/>
</dbReference>
<sequence length="913" mass="100011">MRPIHLHVQGFMPFRQSQQVDFSGLDLFAIVGPTGSGKSALLDAMTFALYGSTPRLGSTGMDALISQSEQGCSVSLEFEVRGERYKVARSRGRKASQNQVTLEQWNPEGPGRWVTSGSNKAGETNTRIAQAVGLEYAAFTRAVLLPQGEFSAFLKGKNTDRQKLLGDLMNLQEISEMAAHARERSKSLGDSLKGIHKRLDGEYADISPEQLDLWAREYEANERRNEELGERRNELNIALQRLRELSQLTEGRRRAAEALSAHDARMGAVRQGAEQAQAARRVAGVLPLIDAQERSAAAVQKAAGNLGLQERTHAQALDQLASAAGALEAAAREYEQLPAYEAQAEALKEAEALAARLKRAGGRPDSTHAQPLPWDEEAHAQAQKAAEQQKKNALERSQLELQRSVLARQQVEHATEQALQARELAELERFKQEGIETRRRRDDTDAQVRQMQERAGVQGFRHLLHVGEPCPLCEQVVATLPAEHASELDAQRDALSRFDATLDVLRERCNELIVNTRARARNLTGRAEKFREDEEFLSAREADLRASEAGIVGDPADTVARYLAGLALRVRRGGKDPASELRRTQDTIRRIRQTVEQARSAQASAQAAAAVAQSNLANARTQWQEREHEQEQARAALEAGLGALGITPAQARAAALPEPDISRLETAARQHEERRAALAADLADLTRKLGTQIFDPQQLSATDRELSSLDAELKNNQERGGQLREMRRAGQERLERKAALEAEAGQLASQLDTWKTLSSSLGVSEFQQYLLQEVESRLLSGAGQLLQEISDGRYRLGLENGDYVVQDLWNAGDTRAVRTLSGGETFLASLALAIALSDYLAGNQVLGALFLDEGFGTLDPQALEAVAGALENLRTGGRMVGVITHIESLSERLPSHLLVSKSAAGSSVQRLEG</sequence>
<proteinExistence type="predicted"/>
<dbReference type="GO" id="GO:0016887">
    <property type="term" value="F:ATP hydrolysis activity"/>
    <property type="evidence" value="ECO:0007669"/>
    <property type="project" value="InterPro"/>
</dbReference>
<dbReference type="PANTHER" id="PTHR32114:SF2">
    <property type="entry name" value="ABC TRANSPORTER ABCH.3"/>
    <property type="match status" value="1"/>
</dbReference>
<feature type="domain" description="Rad50/SbcC-type AAA" evidence="2">
    <location>
        <begin position="6"/>
        <end position="240"/>
    </location>
</feature>
<evidence type="ECO:0000313" key="3">
    <source>
        <dbReference type="EMBL" id="GGQ99323.1"/>
    </source>
</evidence>
<organism evidence="3 4">
    <name type="scientific">Deinococcus ruber</name>
    <dbReference type="NCBI Taxonomy" id="1848197"/>
    <lineage>
        <taxon>Bacteria</taxon>
        <taxon>Thermotogati</taxon>
        <taxon>Deinococcota</taxon>
        <taxon>Deinococci</taxon>
        <taxon>Deinococcales</taxon>
        <taxon>Deinococcaceae</taxon>
        <taxon>Deinococcus</taxon>
    </lineage>
</organism>
<evidence type="ECO:0000256" key="1">
    <source>
        <dbReference type="SAM" id="Coils"/>
    </source>
</evidence>
<dbReference type="RefSeq" id="WP_189088415.1">
    <property type="nucleotide sequence ID" value="NZ_BMQL01000003.1"/>
</dbReference>
<protein>
    <submittedName>
        <fullName evidence="3">Nuclease SbcCD subunit C</fullName>
    </submittedName>
</protein>
<dbReference type="PANTHER" id="PTHR32114">
    <property type="entry name" value="ABC TRANSPORTER ABCH.3"/>
    <property type="match status" value="1"/>
</dbReference>
<keyword evidence="4" id="KW-1185">Reference proteome</keyword>
<dbReference type="Pfam" id="PF13476">
    <property type="entry name" value="AAA_23"/>
    <property type="match status" value="1"/>
</dbReference>
<reference evidence="3" key="1">
    <citation type="journal article" date="2014" name="Int. J. Syst. Evol. Microbiol.">
        <title>Complete genome sequence of Corynebacterium casei LMG S-19264T (=DSM 44701T), isolated from a smear-ripened cheese.</title>
        <authorList>
            <consortium name="US DOE Joint Genome Institute (JGI-PGF)"/>
            <person name="Walter F."/>
            <person name="Albersmeier A."/>
            <person name="Kalinowski J."/>
            <person name="Ruckert C."/>
        </authorList>
    </citation>
    <scope>NUCLEOTIDE SEQUENCE</scope>
    <source>
        <strain evidence="3">JCM 31311</strain>
    </source>
</reference>
<evidence type="ECO:0000313" key="4">
    <source>
        <dbReference type="Proteomes" id="UP000603865"/>
    </source>
</evidence>
<comment type="caution">
    <text evidence="3">The sequence shown here is derived from an EMBL/GenBank/DDBJ whole genome shotgun (WGS) entry which is preliminary data.</text>
</comment>